<evidence type="ECO:0000313" key="3">
    <source>
        <dbReference type="Proteomes" id="UP000279384"/>
    </source>
</evidence>
<keyword evidence="1" id="KW-1133">Transmembrane helix</keyword>
<feature type="transmembrane region" description="Helical" evidence="1">
    <location>
        <begin position="7"/>
        <end position="27"/>
    </location>
</feature>
<dbReference type="RefSeq" id="WP_147424408.1">
    <property type="nucleotide sequence ID" value="NZ_RBID01000003.1"/>
</dbReference>
<feature type="transmembrane region" description="Helical" evidence="1">
    <location>
        <begin position="42"/>
        <end position="62"/>
    </location>
</feature>
<dbReference type="AlphaFoldDB" id="A0A495BNT2"/>
<sequence length="203" mass="23448">MKNIREIILYTILLLGGFSLGVFFQVFREFILPFSMGKIGDAASLVSAIAAILTLFLGLYVARQWKDQLKYAEEVEALVTLRGELRAFCMSWFNYVDKKFSEKNLIRHTPLDYEDERDAFIAARHAYTWCWNQVDGFELIDKHDFKSINPVNLICEFNSRCAKSFGLSPDEAREVNSEYMDYLGSVLCDGVKEINRALKELRK</sequence>
<proteinExistence type="predicted"/>
<name>A0A495BNT2_VOGIN</name>
<comment type="caution">
    <text evidence="2">The sequence shown here is derived from an EMBL/GenBank/DDBJ whole genome shotgun (WGS) entry which is preliminary data.</text>
</comment>
<dbReference type="Proteomes" id="UP000279384">
    <property type="component" value="Unassembled WGS sequence"/>
</dbReference>
<evidence type="ECO:0000256" key="1">
    <source>
        <dbReference type="SAM" id="Phobius"/>
    </source>
</evidence>
<reference evidence="2 3" key="1">
    <citation type="submission" date="2018-10" db="EMBL/GenBank/DDBJ databases">
        <title>Genomic Encyclopedia of Type Strains, Phase IV (KMG-IV): sequencing the most valuable type-strain genomes for metagenomic binning, comparative biology and taxonomic classification.</title>
        <authorList>
            <person name="Goeker M."/>
        </authorList>
    </citation>
    <scope>NUCLEOTIDE SEQUENCE [LARGE SCALE GENOMIC DNA]</scope>
    <source>
        <strain evidence="2 3">DSM 3303</strain>
    </source>
</reference>
<keyword evidence="1" id="KW-0472">Membrane</keyword>
<dbReference type="EMBL" id="RBID01000003">
    <property type="protein sequence ID" value="RKQ62051.1"/>
    <property type="molecule type" value="Genomic_DNA"/>
</dbReference>
<evidence type="ECO:0000313" key="2">
    <source>
        <dbReference type="EMBL" id="RKQ62051.1"/>
    </source>
</evidence>
<protein>
    <submittedName>
        <fullName evidence="2">Uncharacterized protein</fullName>
    </submittedName>
</protein>
<organism evidence="2 3">
    <name type="scientific">Vogesella indigofera</name>
    <name type="common">Pseudomonas indigofera</name>
    <dbReference type="NCBI Taxonomy" id="45465"/>
    <lineage>
        <taxon>Bacteria</taxon>
        <taxon>Pseudomonadati</taxon>
        <taxon>Pseudomonadota</taxon>
        <taxon>Betaproteobacteria</taxon>
        <taxon>Neisseriales</taxon>
        <taxon>Chromobacteriaceae</taxon>
        <taxon>Vogesella</taxon>
    </lineage>
</organism>
<accession>A0A495BNT2</accession>
<keyword evidence="1" id="KW-0812">Transmembrane</keyword>
<gene>
    <name evidence="2" type="ORF">C8E02_0277</name>
</gene>